<dbReference type="InterPro" id="IPR037522">
    <property type="entry name" value="HD_GYP_dom"/>
</dbReference>
<dbReference type="InterPro" id="IPR000700">
    <property type="entry name" value="PAS-assoc_C"/>
</dbReference>
<evidence type="ECO:0000313" key="9">
    <source>
        <dbReference type="Proteomes" id="UP000256388"/>
    </source>
</evidence>
<evidence type="ECO:0000259" key="6">
    <source>
        <dbReference type="PROSITE" id="PS50113"/>
    </source>
</evidence>
<accession>A0A347ZWA6</accession>
<dbReference type="GO" id="GO:0000160">
    <property type="term" value="P:phosphorelay signal transduction system"/>
    <property type="evidence" value="ECO:0007669"/>
    <property type="project" value="InterPro"/>
</dbReference>
<protein>
    <submittedName>
        <fullName evidence="8">PAS domain S-box-containing protein</fullName>
    </submittedName>
</protein>
<reference evidence="8 9" key="1">
    <citation type="submission" date="2018-08" db="EMBL/GenBank/DDBJ databases">
        <title>Genomic Encyclopedia of Type Strains, Phase IV (KMG-IV): sequencing the most valuable type-strain genomes for metagenomic binning, comparative biology and taxonomic classification.</title>
        <authorList>
            <person name="Goeker M."/>
        </authorList>
    </citation>
    <scope>NUCLEOTIDE SEQUENCE [LARGE SCALE GENOMIC DNA]</scope>
    <source>
        <strain evidence="8 9">DSM 23923</strain>
    </source>
</reference>
<dbReference type="GO" id="GO:0016301">
    <property type="term" value="F:kinase activity"/>
    <property type="evidence" value="ECO:0007669"/>
    <property type="project" value="UniProtKB-KW"/>
</dbReference>
<evidence type="ECO:0000259" key="4">
    <source>
        <dbReference type="PROSITE" id="PS50110"/>
    </source>
</evidence>
<dbReference type="InterPro" id="IPR001789">
    <property type="entry name" value="Sig_transdc_resp-reg_receiver"/>
</dbReference>
<dbReference type="InterPro" id="IPR011006">
    <property type="entry name" value="CheY-like_superfamily"/>
</dbReference>
<dbReference type="Gene3D" id="3.30.450.40">
    <property type="match status" value="3"/>
</dbReference>
<dbReference type="InterPro" id="IPR003607">
    <property type="entry name" value="HD/PDEase_dom"/>
</dbReference>
<feature type="domain" description="PAS" evidence="5">
    <location>
        <begin position="132"/>
        <end position="202"/>
    </location>
</feature>
<name>A0A347ZWA6_9CHLR</name>
<evidence type="ECO:0000256" key="2">
    <source>
        <dbReference type="ARBA" id="ARBA00022777"/>
    </source>
</evidence>
<evidence type="ECO:0000256" key="1">
    <source>
        <dbReference type="ARBA" id="ARBA00022679"/>
    </source>
</evidence>
<sequence>MENSKQILIVDDDANLRKTLRDILRLKGYEASGVNSGQAAIDLVAKQSFMVALIDLRLSDMPGLEVLKELKEITPETECVILTGFASTESAIQAINLGAYSYLQKPYDVDQLIVTIQRAMEKKETKYALSEAEKRYRQLYEGVIDGIIAIDLSGKIVDYNPSLSNLLQYSESEFKALTIWDITPEKWHEDTRKIQKQILTKGYSNLVEKEYLRKDGLAIPVEIIGFVSQDALGETIGMWAFVRDISEKKNTEATLRRQLQEVTTLHGIASAGTEATSIDELIQKTTEILQQTLYTNNFGILLYDSIKSTLKPHFSYIGLDENRRAKDESIKKGITGRTVRTKKGQNVPDVKTDADYLEANPRTCSELSIPIVVNKKVFGVINSESDKPNYYTDADRKLLTTLSNQLAIAIEKIQLFEAEKQHTKEITALYDTALATSSELETDTLYQKLYQEVKELFPLDVFSLVRYDQLAETFEIAYLKENDRLIQEFIGRKFNQEDSILYRKVVLEQKPLLSRDLVKEKIPQSTQISEEKKIHSWLGVPLITRGYVIGAISVEAFESGVFNENHRRLLESIAAQAAIALDNARLLEQTHSQIERLAALHDIDLVINSSLDLRVTLNILLDQVVEKLSVDAAAVLLLNPRSQILEYTASRGFHTHIIEQYHLRMGEGISGQAAMERHLVQALNLNELEDDLAYTNLMQEEGFASYYSVPLVAKGQIKGVLDLFNRTPLNPDQEWFNFLETLAGQAAIAIDNTSLLEDLHRTNVELSLAYDTTLEGWSKALDLRDKETEGHTQRVVDMTLRIAQSMGIDNEDLTHIRRGALLHDIGKMGIPDSILLKPGPLSDDEWEVMKRHPVYAHDLLFPITHLRSALEIPYHHHEKWNGLGYPLGLKGEQIPLPARIFAVVDVWDALTSDRPYRKAWTSKKALEYIREQSGTQFDPKVVDVFLSLIKSELINHTE</sequence>
<dbReference type="OrthoDB" id="9804863at2"/>
<dbReference type="EMBL" id="QUMS01000003">
    <property type="protein sequence ID" value="REG07286.1"/>
    <property type="molecule type" value="Genomic_DNA"/>
</dbReference>
<dbReference type="SUPFAM" id="SSF52172">
    <property type="entry name" value="CheY-like"/>
    <property type="match status" value="1"/>
</dbReference>
<dbReference type="PROSITE" id="PS50110">
    <property type="entry name" value="RESPONSE_REGULATORY"/>
    <property type="match status" value="1"/>
</dbReference>
<dbReference type="PANTHER" id="PTHR45228">
    <property type="entry name" value="CYCLIC DI-GMP PHOSPHODIESTERASE TM_0186-RELATED"/>
    <property type="match status" value="1"/>
</dbReference>
<feature type="domain" description="Response regulatory" evidence="4">
    <location>
        <begin position="6"/>
        <end position="120"/>
    </location>
</feature>
<dbReference type="SUPFAM" id="SSF55781">
    <property type="entry name" value="GAF domain-like"/>
    <property type="match status" value="3"/>
</dbReference>
<dbReference type="Gene3D" id="1.10.3210.10">
    <property type="entry name" value="Hypothetical protein af1432"/>
    <property type="match status" value="1"/>
</dbReference>
<dbReference type="SMART" id="SM00065">
    <property type="entry name" value="GAF"/>
    <property type="match status" value="3"/>
</dbReference>
<dbReference type="Proteomes" id="UP000256388">
    <property type="component" value="Unassembled WGS sequence"/>
</dbReference>
<keyword evidence="2" id="KW-0418">Kinase</keyword>
<dbReference type="InterPro" id="IPR000014">
    <property type="entry name" value="PAS"/>
</dbReference>
<evidence type="ECO:0000259" key="7">
    <source>
        <dbReference type="PROSITE" id="PS51832"/>
    </source>
</evidence>
<dbReference type="SUPFAM" id="SSF109604">
    <property type="entry name" value="HD-domain/PDEase-like"/>
    <property type="match status" value="1"/>
</dbReference>
<dbReference type="SMART" id="SM00091">
    <property type="entry name" value="PAS"/>
    <property type="match status" value="1"/>
</dbReference>
<dbReference type="CDD" id="cd00130">
    <property type="entry name" value="PAS"/>
    <property type="match status" value="1"/>
</dbReference>
<dbReference type="Pfam" id="PF13426">
    <property type="entry name" value="PAS_9"/>
    <property type="match status" value="1"/>
</dbReference>
<gene>
    <name evidence="8" type="ORF">DFR64_2491</name>
</gene>
<dbReference type="Gene3D" id="3.30.450.20">
    <property type="entry name" value="PAS domain"/>
    <property type="match status" value="1"/>
</dbReference>
<dbReference type="Pfam" id="PF13185">
    <property type="entry name" value="GAF_2"/>
    <property type="match status" value="3"/>
</dbReference>
<dbReference type="Pfam" id="PF00072">
    <property type="entry name" value="Response_reg"/>
    <property type="match status" value="1"/>
</dbReference>
<dbReference type="SMART" id="SM00448">
    <property type="entry name" value="REC"/>
    <property type="match status" value="1"/>
</dbReference>
<evidence type="ECO:0000256" key="3">
    <source>
        <dbReference type="PROSITE-ProRule" id="PRU00169"/>
    </source>
</evidence>
<dbReference type="SMART" id="SM00471">
    <property type="entry name" value="HDc"/>
    <property type="match status" value="1"/>
</dbReference>
<dbReference type="PROSITE" id="PS50113">
    <property type="entry name" value="PAC"/>
    <property type="match status" value="1"/>
</dbReference>
<proteinExistence type="predicted"/>
<keyword evidence="9" id="KW-1185">Reference proteome</keyword>
<dbReference type="CDD" id="cd00077">
    <property type="entry name" value="HDc"/>
    <property type="match status" value="1"/>
</dbReference>
<organism evidence="8 9">
    <name type="scientific">Pelolinea submarina</name>
    <dbReference type="NCBI Taxonomy" id="913107"/>
    <lineage>
        <taxon>Bacteria</taxon>
        <taxon>Bacillati</taxon>
        <taxon>Chloroflexota</taxon>
        <taxon>Anaerolineae</taxon>
        <taxon>Anaerolineales</taxon>
        <taxon>Anaerolineaceae</taxon>
        <taxon>Pelolinea</taxon>
    </lineage>
</organism>
<dbReference type="PROSITE" id="PS50112">
    <property type="entry name" value="PAS"/>
    <property type="match status" value="1"/>
</dbReference>
<dbReference type="AlphaFoldDB" id="A0A347ZWA6"/>
<dbReference type="InterPro" id="IPR052020">
    <property type="entry name" value="Cyclic_di-GMP/3'3'-cGAMP_PDE"/>
</dbReference>
<dbReference type="InterPro" id="IPR035965">
    <property type="entry name" value="PAS-like_dom_sf"/>
</dbReference>
<dbReference type="Gene3D" id="3.40.50.2300">
    <property type="match status" value="1"/>
</dbReference>
<evidence type="ECO:0000259" key="5">
    <source>
        <dbReference type="PROSITE" id="PS50112"/>
    </source>
</evidence>
<evidence type="ECO:0000313" key="8">
    <source>
        <dbReference type="EMBL" id="REG07286.1"/>
    </source>
</evidence>
<feature type="modified residue" description="4-aspartylphosphate" evidence="3">
    <location>
        <position position="55"/>
    </location>
</feature>
<dbReference type="InterPro" id="IPR029016">
    <property type="entry name" value="GAF-like_dom_sf"/>
</dbReference>
<dbReference type="PROSITE" id="PS51832">
    <property type="entry name" value="HD_GYP"/>
    <property type="match status" value="1"/>
</dbReference>
<keyword evidence="3" id="KW-0597">Phosphoprotein</keyword>
<feature type="domain" description="HD-GYP" evidence="7">
    <location>
        <begin position="766"/>
        <end position="958"/>
    </location>
</feature>
<dbReference type="RefSeq" id="WP_116225756.1">
    <property type="nucleotide sequence ID" value="NZ_AP018437.1"/>
</dbReference>
<dbReference type="NCBIfam" id="TIGR00229">
    <property type="entry name" value="sensory_box"/>
    <property type="match status" value="1"/>
</dbReference>
<dbReference type="Pfam" id="PF13487">
    <property type="entry name" value="HD_5"/>
    <property type="match status" value="1"/>
</dbReference>
<feature type="domain" description="PAC" evidence="6">
    <location>
        <begin position="205"/>
        <end position="257"/>
    </location>
</feature>
<dbReference type="InterPro" id="IPR003018">
    <property type="entry name" value="GAF"/>
</dbReference>
<dbReference type="SUPFAM" id="SSF55785">
    <property type="entry name" value="PYP-like sensor domain (PAS domain)"/>
    <property type="match status" value="1"/>
</dbReference>
<dbReference type="PANTHER" id="PTHR45228:SF1">
    <property type="entry name" value="CYCLIC DI-GMP PHOSPHODIESTERASE TM_0186"/>
    <property type="match status" value="1"/>
</dbReference>
<keyword evidence="1" id="KW-0808">Transferase</keyword>
<comment type="caution">
    <text evidence="8">The sequence shown here is derived from an EMBL/GenBank/DDBJ whole genome shotgun (WGS) entry which is preliminary data.</text>
</comment>